<evidence type="ECO:0000313" key="5">
    <source>
        <dbReference type="Proteomes" id="UP000050430"/>
    </source>
</evidence>
<organism evidence="4 5">
    <name type="scientific">Leptolinea tardivitalis</name>
    <dbReference type="NCBI Taxonomy" id="229920"/>
    <lineage>
        <taxon>Bacteria</taxon>
        <taxon>Bacillati</taxon>
        <taxon>Chloroflexota</taxon>
        <taxon>Anaerolineae</taxon>
        <taxon>Anaerolineales</taxon>
        <taxon>Anaerolineaceae</taxon>
        <taxon>Leptolinea</taxon>
    </lineage>
</organism>
<feature type="domain" description="DUF8173" evidence="3">
    <location>
        <begin position="270"/>
        <end position="455"/>
    </location>
</feature>
<feature type="chain" id="PRO_5006132695" description="DUF8173 domain-containing protein" evidence="2">
    <location>
        <begin position="33"/>
        <end position="468"/>
    </location>
</feature>
<dbReference type="InterPro" id="IPR058486">
    <property type="entry name" value="DUF8173"/>
</dbReference>
<evidence type="ECO:0000313" key="4">
    <source>
        <dbReference type="EMBL" id="KPL71129.1"/>
    </source>
</evidence>
<feature type="transmembrane region" description="Helical" evidence="1">
    <location>
        <begin position="436"/>
        <end position="457"/>
    </location>
</feature>
<keyword evidence="2" id="KW-0732">Signal</keyword>
<keyword evidence="1" id="KW-1133">Transmembrane helix</keyword>
<dbReference type="Proteomes" id="UP000050430">
    <property type="component" value="Unassembled WGS sequence"/>
</dbReference>
<reference evidence="4 5" key="1">
    <citation type="submission" date="2015-07" db="EMBL/GenBank/DDBJ databases">
        <title>Genome sequence of Leptolinea tardivitalis DSM 16556.</title>
        <authorList>
            <person name="Hemp J."/>
            <person name="Ward L.M."/>
            <person name="Pace L.A."/>
            <person name="Fischer W.W."/>
        </authorList>
    </citation>
    <scope>NUCLEOTIDE SEQUENCE [LARGE SCALE GENOMIC DNA]</scope>
    <source>
        <strain evidence="4 5">YMTK-2</strain>
    </source>
</reference>
<accession>A0A0P6WXH2</accession>
<evidence type="ECO:0000259" key="3">
    <source>
        <dbReference type="Pfam" id="PF26514"/>
    </source>
</evidence>
<dbReference type="RefSeq" id="WP_062422880.1">
    <property type="nucleotide sequence ID" value="NZ_BBYA01000011.1"/>
</dbReference>
<protein>
    <recommendedName>
        <fullName evidence="3">DUF8173 domain-containing protein</fullName>
    </recommendedName>
</protein>
<keyword evidence="1" id="KW-0812">Transmembrane</keyword>
<name>A0A0P6WXH2_9CHLR</name>
<feature type="transmembrane region" description="Helical" evidence="1">
    <location>
        <begin position="410"/>
        <end position="430"/>
    </location>
</feature>
<dbReference type="STRING" id="229920.ADM99_12760"/>
<keyword evidence="5" id="KW-1185">Reference proteome</keyword>
<keyword evidence="1" id="KW-0472">Membrane</keyword>
<dbReference type="OrthoDB" id="160653at2"/>
<gene>
    <name evidence="4" type="ORF">ADM99_12760</name>
</gene>
<evidence type="ECO:0000256" key="2">
    <source>
        <dbReference type="SAM" id="SignalP"/>
    </source>
</evidence>
<comment type="caution">
    <text evidence="4">The sequence shown here is derived from an EMBL/GenBank/DDBJ whole genome shotgun (WGS) entry which is preliminary data.</text>
</comment>
<sequence length="468" mass="48761">MNMSKGNFIWRGIAALFILAMALFTIVPPVHAAEINNSGVVKEGETINDDLVLSADTVRMDGTINGTLMAFGNDIIIKGDVNGDLIALGRAVTIVEGATIDGNIFTAAQNITVDGKVTGSVLGASATLTNGAASAIDRNLYYAGYSYIQSAGSKTGKDIRAGLYQAVLDGETGQDAVVYGEAIEVSGKIGRNAEFIVGNPSSQVNQTPPFIQNMGVSRNLKPGLRVDPVAMIGGVMTYTSKVNQSSSIAATPAGGIVFHTPVPSEEETNAATKPVPAPSPASQALAIFSSLSGFASNLISLLLVGALLLWKFPTLLNENIDMVKMKPWQSTGYGFVIVIVGYAALFLALFLIILVGVIIGFVTVGGLGGITVALGLSALATAGAIFSLAVSFISKVIVSYFAGQWIFSKLAPTNSNIVWPLIIGVVVYAILRAIPFLGLLFGIIATLLGVGAMWLVFKQKNNPSVEAI</sequence>
<feature type="transmembrane region" description="Helical" evidence="1">
    <location>
        <begin position="370"/>
        <end position="398"/>
    </location>
</feature>
<feature type="signal peptide" evidence="2">
    <location>
        <begin position="1"/>
        <end position="32"/>
    </location>
</feature>
<evidence type="ECO:0000256" key="1">
    <source>
        <dbReference type="SAM" id="Phobius"/>
    </source>
</evidence>
<dbReference type="AlphaFoldDB" id="A0A0P6WXH2"/>
<dbReference type="Pfam" id="PF26514">
    <property type="entry name" value="DUF8173"/>
    <property type="match status" value="1"/>
</dbReference>
<feature type="transmembrane region" description="Helical" evidence="1">
    <location>
        <begin position="331"/>
        <end position="364"/>
    </location>
</feature>
<feature type="transmembrane region" description="Helical" evidence="1">
    <location>
        <begin position="284"/>
        <end position="310"/>
    </location>
</feature>
<dbReference type="EMBL" id="LGCK01000012">
    <property type="protein sequence ID" value="KPL71129.1"/>
    <property type="molecule type" value="Genomic_DNA"/>
</dbReference>
<proteinExistence type="predicted"/>